<comment type="similarity">
    <text evidence="2">Belongs to the NlpA lipoprotein family.</text>
</comment>
<keyword evidence="5" id="KW-0564">Palmitate</keyword>
<dbReference type="SUPFAM" id="SSF53850">
    <property type="entry name" value="Periplasmic binding protein-like II"/>
    <property type="match status" value="1"/>
</dbReference>
<evidence type="ECO:0000256" key="1">
    <source>
        <dbReference type="ARBA" id="ARBA00004635"/>
    </source>
</evidence>
<dbReference type="Gene3D" id="3.40.190.10">
    <property type="entry name" value="Periplasmic binding protein-like II"/>
    <property type="match status" value="2"/>
</dbReference>
<dbReference type="PANTHER" id="PTHR30429">
    <property type="entry name" value="D-METHIONINE-BINDING LIPOPROTEIN METQ"/>
    <property type="match status" value="1"/>
</dbReference>
<dbReference type="InterPro" id="IPR004872">
    <property type="entry name" value="Lipoprotein_NlpA"/>
</dbReference>
<evidence type="ECO:0000256" key="5">
    <source>
        <dbReference type="ARBA" id="ARBA00023139"/>
    </source>
</evidence>
<evidence type="ECO:0000313" key="7">
    <source>
        <dbReference type="EMBL" id="QQB46970.1"/>
    </source>
</evidence>
<dbReference type="Proteomes" id="UP000596145">
    <property type="component" value="Chromosome"/>
</dbReference>
<organism evidence="7 8">
    <name type="scientific">Corynebacterium glucuronolyticum</name>
    <dbReference type="NCBI Taxonomy" id="39791"/>
    <lineage>
        <taxon>Bacteria</taxon>
        <taxon>Bacillati</taxon>
        <taxon>Actinomycetota</taxon>
        <taxon>Actinomycetes</taxon>
        <taxon>Mycobacteriales</taxon>
        <taxon>Corynebacteriaceae</taxon>
        <taxon>Corynebacterium</taxon>
    </lineage>
</organism>
<keyword evidence="4" id="KW-0472">Membrane</keyword>
<dbReference type="GO" id="GO:0016020">
    <property type="term" value="C:membrane"/>
    <property type="evidence" value="ECO:0007669"/>
    <property type="project" value="UniProtKB-SubCell"/>
</dbReference>
<gene>
    <name evidence="7" type="ORF">I6I10_03370</name>
</gene>
<dbReference type="Pfam" id="PF03180">
    <property type="entry name" value="Lipoprotein_9"/>
    <property type="match status" value="1"/>
</dbReference>
<accession>A0A7T4EGK1</accession>
<proteinExistence type="inferred from homology"/>
<evidence type="ECO:0000256" key="3">
    <source>
        <dbReference type="ARBA" id="ARBA00022729"/>
    </source>
</evidence>
<evidence type="ECO:0000256" key="4">
    <source>
        <dbReference type="ARBA" id="ARBA00023136"/>
    </source>
</evidence>
<dbReference type="EMBL" id="CP066007">
    <property type="protein sequence ID" value="QQB46970.1"/>
    <property type="molecule type" value="Genomic_DNA"/>
</dbReference>
<dbReference type="OrthoDB" id="9812878at2"/>
<dbReference type="PANTHER" id="PTHR30429:SF0">
    <property type="entry name" value="METHIONINE-BINDING LIPOPROTEIN METQ"/>
    <property type="match status" value="1"/>
</dbReference>
<protein>
    <submittedName>
        <fullName evidence="7">ABC transporter substrate-binding protein</fullName>
    </submittedName>
</protein>
<comment type="subcellular location">
    <subcellularLocation>
        <location evidence="1">Membrane</location>
        <topology evidence="1">Lipid-anchor</topology>
    </subcellularLocation>
</comment>
<name>A0A7T4EGK1_9CORY</name>
<sequence>MRGQREFDMGVLARLTAVVVAVTLGVTGCATHTETEGTALTVGMSPGPYSIIFKDGIEPLLKAKGYTVNYHVYRDLNEATDALVAGNADLSVEQYPAYTDLYNKAKGGTLVNIDTLPTIPAGLYSKEHRSVEDVAEGQTVAIPRTPAERDRAMELLQEAGFITESDDRGLTISERNSEDLPVELPKVDWVVLPGSVSYPVKADPRMQVYQEKMRPELLRAITVRNEDADSAWVHDVQAAYHDPAFASYMNNENLNNYWYLP</sequence>
<dbReference type="PROSITE" id="PS51257">
    <property type="entry name" value="PROKAR_LIPOPROTEIN"/>
    <property type="match status" value="1"/>
</dbReference>
<evidence type="ECO:0000256" key="2">
    <source>
        <dbReference type="ARBA" id="ARBA00008973"/>
    </source>
</evidence>
<dbReference type="AlphaFoldDB" id="A0A7T4EGK1"/>
<keyword evidence="6" id="KW-0449">Lipoprotein</keyword>
<keyword evidence="3" id="KW-0732">Signal</keyword>
<evidence type="ECO:0000256" key="6">
    <source>
        <dbReference type="ARBA" id="ARBA00023288"/>
    </source>
</evidence>
<evidence type="ECO:0000313" key="8">
    <source>
        <dbReference type="Proteomes" id="UP000596145"/>
    </source>
</evidence>
<reference evidence="7 8" key="1">
    <citation type="submission" date="2020-12" db="EMBL/GenBank/DDBJ databases">
        <title>FDA dAtabase for Regulatory Grade micrObial Sequences (FDA-ARGOS): Supporting development and validation of Infectious Disease Dx tests.</title>
        <authorList>
            <person name="Sproer C."/>
            <person name="Gronow S."/>
            <person name="Severitt S."/>
            <person name="Schroder I."/>
            <person name="Tallon L."/>
            <person name="Sadzewicz L."/>
            <person name="Zhao X."/>
            <person name="Boylan J."/>
            <person name="Ott S."/>
            <person name="Bowen H."/>
            <person name="Vavikolanu K."/>
            <person name="Mehta A."/>
            <person name="Aluvathingal J."/>
            <person name="Nadendla S."/>
            <person name="Lowell S."/>
            <person name="Myers T."/>
            <person name="Yan Y."/>
            <person name="Sichtig H."/>
        </authorList>
    </citation>
    <scope>NUCLEOTIDE SEQUENCE [LARGE SCALE GENOMIC DNA]</scope>
    <source>
        <strain evidence="7 8">FDAARGOS_1053</strain>
    </source>
</reference>